<keyword evidence="4" id="KW-1185">Reference proteome</keyword>
<feature type="non-terminal residue" evidence="2">
    <location>
        <position position="243"/>
    </location>
</feature>
<protein>
    <submittedName>
        <fullName evidence="2 3">Uncharacterized protein</fullName>
    </submittedName>
</protein>
<evidence type="ECO:0000313" key="3">
    <source>
        <dbReference type="EnsemblFungi" id="PTTG_30927-t43_1-p1"/>
    </source>
</evidence>
<reference evidence="2" key="2">
    <citation type="submission" date="2016-05" db="EMBL/GenBank/DDBJ databases">
        <title>Comparative analysis highlights variable genome content of wheat rusts and divergence of the mating loci.</title>
        <authorList>
            <person name="Cuomo C.A."/>
            <person name="Bakkeren G."/>
            <person name="Szabo L."/>
            <person name="Khalil H."/>
            <person name="Joly D."/>
            <person name="Goldberg J."/>
            <person name="Young S."/>
            <person name="Zeng Q."/>
            <person name="Fellers J."/>
        </authorList>
    </citation>
    <scope>NUCLEOTIDE SEQUENCE [LARGE SCALE GENOMIC DNA]</scope>
    <source>
        <strain evidence="2">1-1 BBBD Race 1</strain>
    </source>
</reference>
<reference evidence="3" key="4">
    <citation type="submission" date="2025-05" db="UniProtKB">
        <authorList>
            <consortium name="EnsemblFungi"/>
        </authorList>
    </citation>
    <scope>IDENTIFICATION</scope>
    <source>
        <strain evidence="3">isolate 1-1 / race 1 (BBBD)</strain>
    </source>
</reference>
<dbReference type="VEuPathDB" id="FungiDB:PTTG_30927"/>
<name>A0A180FWT8_PUCT1</name>
<dbReference type="EMBL" id="ADAS02009220">
    <property type="protein sequence ID" value="OAV84946.1"/>
    <property type="molecule type" value="Genomic_DNA"/>
</dbReference>
<evidence type="ECO:0000313" key="4">
    <source>
        <dbReference type="Proteomes" id="UP000005240"/>
    </source>
</evidence>
<sequence>MIHNRTRATNKWTNLFFNGDINQFLDHVELCLAEFAAIGKVISDTDVCGFIIAKISVKRPGLTDPLLTNNVLLNNSEALIEKLRDLANHEELTYKANHAEKSAVALASSSQSRPPPRCKKVHNPQATHPESKCWALYPHLRPIRDLPVTSNNTTAPITQSGSIANSYESPAFANFSTAHCLLTKPHLLAAVLDSGASHHMLNNLSFFTETEIVNIPISTGKGSDDLVATQGGIAQIFQATGKV</sequence>
<feature type="region of interest" description="Disordered" evidence="1">
    <location>
        <begin position="104"/>
        <end position="125"/>
    </location>
</feature>
<reference evidence="2" key="1">
    <citation type="submission" date="2009-11" db="EMBL/GenBank/DDBJ databases">
        <authorList>
            <consortium name="The Broad Institute Genome Sequencing Platform"/>
            <person name="Ward D."/>
            <person name="Feldgarden M."/>
            <person name="Earl A."/>
            <person name="Young S.K."/>
            <person name="Zeng Q."/>
            <person name="Koehrsen M."/>
            <person name="Alvarado L."/>
            <person name="Berlin A."/>
            <person name="Bochicchio J."/>
            <person name="Borenstein D."/>
            <person name="Chapman S.B."/>
            <person name="Chen Z."/>
            <person name="Engels R."/>
            <person name="Freedman E."/>
            <person name="Gellesch M."/>
            <person name="Goldberg J."/>
            <person name="Griggs A."/>
            <person name="Gujja S."/>
            <person name="Heilman E."/>
            <person name="Heiman D."/>
            <person name="Hepburn T."/>
            <person name="Howarth C."/>
            <person name="Jen D."/>
            <person name="Larson L."/>
            <person name="Lewis B."/>
            <person name="Mehta T."/>
            <person name="Park D."/>
            <person name="Pearson M."/>
            <person name="Roberts A."/>
            <person name="Saif S."/>
            <person name="Shea T."/>
            <person name="Shenoy N."/>
            <person name="Sisk P."/>
            <person name="Stolte C."/>
            <person name="Sykes S."/>
            <person name="Thomson T."/>
            <person name="Walk T."/>
            <person name="White J."/>
            <person name="Yandava C."/>
            <person name="Izard J."/>
            <person name="Baranova O.V."/>
            <person name="Blanton J.M."/>
            <person name="Tanner A.C."/>
            <person name="Dewhirst F.E."/>
            <person name="Haas B."/>
            <person name="Nusbaum C."/>
            <person name="Birren B."/>
        </authorList>
    </citation>
    <scope>NUCLEOTIDE SEQUENCE [LARGE SCALE GENOMIC DNA]</scope>
    <source>
        <strain evidence="2">1-1 BBBD Race 1</strain>
    </source>
</reference>
<proteinExistence type="predicted"/>
<reference evidence="3 4" key="3">
    <citation type="journal article" date="2017" name="G3 (Bethesda)">
        <title>Comparative analysis highlights variable genome content of wheat rusts and divergence of the mating loci.</title>
        <authorList>
            <person name="Cuomo C.A."/>
            <person name="Bakkeren G."/>
            <person name="Khalil H.B."/>
            <person name="Panwar V."/>
            <person name="Joly D."/>
            <person name="Linning R."/>
            <person name="Sakthikumar S."/>
            <person name="Song X."/>
            <person name="Adiconis X."/>
            <person name="Fan L."/>
            <person name="Goldberg J.M."/>
            <person name="Levin J.Z."/>
            <person name="Young S."/>
            <person name="Zeng Q."/>
            <person name="Anikster Y."/>
            <person name="Bruce M."/>
            <person name="Wang M."/>
            <person name="Yin C."/>
            <person name="McCallum B."/>
            <person name="Szabo L.J."/>
            <person name="Hulbert S."/>
            <person name="Chen X."/>
            <person name="Fellers J.P."/>
        </authorList>
    </citation>
    <scope>NUCLEOTIDE SEQUENCE</scope>
    <source>
        <strain evidence="3">isolate 1-1 / race 1 (BBBD)</strain>
        <strain evidence="4">Isolate 1-1 / race 1 (BBBD)</strain>
    </source>
</reference>
<dbReference type="AlphaFoldDB" id="A0A180FWT8"/>
<evidence type="ECO:0000256" key="1">
    <source>
        <dbReference type="SAM" id="MobiDB-lite"/>
    </source>
</evidence>
<organism evidence="2">
    <name type="scientific">Puccinia triticina (isolate 1-1 / race 1 (BBBD))</name>
    <name type="common">Brown leaf rust fungus</name>
    <dbReference type="NCBI Taxonomy" id="630390"/>
    <lineage>
        <taxon>Eukaryota</taxon>
        <taxon>Fungi</taxon>
        <taxon>Dikarya</taxon>
        <taxon>Basidiomycota</taxon>
        <taxon>Pucciniomycotina</taxon>
        <taxon>Pucciniomycetes</taxon>
        <taxon>Pucciniales</taxon>
        <taxon>Pucciniaceae</taxon>
        <taxon>Puccinia</taxon>
    </lineage>
</organism>
<dbReference type="OrthoDB" id="2512596at2759"/>
<gene>
    <name evidence="2" type="ORF">PTTG_30927</name>
</gene>
<accession>A0A180FWT8</accession>
<dbReference type="Proteomes" id="UP000005240">
    <property type="component" value="Unassembled WGS sequence"/>
</dbReference>
<evidence type="ECO:0000313" key="2">
    <source>
        <dbReference type="EMBL" id="OAV84946.1"/>
    </source>
</evidence>
<dbReference type="EnsemblFungi" id="PTTG_30927-t43_1">
    <property type="protein sequence ID" value="PTTG_30927-t43_1-p1"/>
    <property type="gene ID" value="PTTG_30927"/>
</dbReference>